<organism evidence="1 2">
    <name type="scientific">Ambrosiozyma monospora</name>
    <name type="common">Yeast</name>
    <name type="synonym">Endomycopsis monosporus</name>
    <dbReference type="NCBI Taxonomy" id="43982"/>
    <lineage>
        <taxon>Eukaryota</taxon>
        <taxon>Fungi</taxon>
        <taxon>Dikarya</taxon>
        <taxon>Ascomycota</taxon>
        <taxon>Saccharomycotina</taxon>
        <taxon>Pichiomycetes</taxon>
        <taxon>Pichiales</taxon>
        <taxon>Pichiaceae</taxon>
        <taxon>Ambrosiozyma</taxon>
    </lineage>
</organism>
<proteinExistence type="predicted"/>
<accession>A0ACB5SR57</accession>
<reference evidence="1" key="1">
    <citation type="submission" date="2023-04" db="EMBL/GenBank/DDBJ databases">
        <title>Ambrosiozyma monospora NBRC 10751.</title>
        <authorList>
            <person name="Ichikawa N."/>
            <person name="Sato H."/>
            <person name="Tonouchi N."/>
        </authorList>
    </citation>
    <scope>NUCLEOTIDE SEQUENCE</scope>
    <source>
        <strain evidence="1">NBRC 10751</strain>
    </source>
</reference>
<evidence type="ECO:0000313" key="2">
    <source>
        <dbReference type="Proteomes" id="UP001165064"/>
    </source>
</evidence>
<comment type="caution">
    <text evidence="1">The sequence shown here is derived from an EMBL/GenBank/DDBJ whole genome shotgun (WGS) entry which is preliminary data.</text>
</comment>
<dbReference type="Proteomes" id="UP001165064">
    <property type="component" value="Unassembled WGS sequence"/>
</dbReference>
<dbReference type="EMBL" id="BSXS01000034">
    <property type="protein sequence ID" value="GME70422.1"/>
    <property type="molecule type" value="Genomic_DNA"/>
</dbReference>
<sequence>MPEMEQGIILPIRLCSLSWLLSYSLPKIVNIDELHDLKSVWVQINPFELTNNSSRDSNTLSKFDELQQFVSQLPSDLKIFKINWGGYVPVISQSPCGKKKFKTTTTSTTTTTTFNVSVFLPEVELVKFTSPSVLSGCFAEEIRSLDVDLREYKESLSHFLSHFISRLTSLVYLSILLKPHSSADFRKITFPHQLFSLIIEFRQPHVCYIDDGLVENGYKPECVILDTFLIQLNYFDLRFERLKDIIVDGCKGETISSMAEKITVSCGEANWIQSFNFDFDDE</sequence>
<name>A0ACB5SR57_AMBMO</name>
<keyword evidence="2" id="KW-1185">Reference proteome</keyword>
<gene>
    <name evidence="1" type="ORF">Amon02_000019000</name>
</gene>
<evidence type="ECO:0000313" key="1">
    <source>
        <dbReference type="EMBL" id="GME70422.1"/>
    </source>
</evidence>
<protein>
    <submittedName>
        <fullName evidence="1">Unnamed protein product</fullName>
    </submittedName>
</protein>